<reference evidence="2 3" key="1">
    <citation type="submission" date="2011-02" db="EMBL/GenBank/DDBJ databases">
        <title>The Genome Sequence of Sphaeroforma arctica JP610.</title>
        <authorList>
            <consortium name="The Broad Institute Genome Sequencing Platform"/>
            <person name="Russ C."/>
            <person name="Cuomo C."/>
            <person name="Young S.K."/>
            <person name="Zeng Q."/>
            <person name="Gargeya S."/>
            <person name="Alvarado L."/>
            <person name="Berlin A."/>
            <person name="Chapman S.B."/>
            <person name="Chen Z."/>
            <person name="Freedman E."/>
            <person name="Gellesch M."/>
            <person name="Goldberg J."/>
            <person name="Griggs A."/>
            <person name="Gujja S."/>
            <person name="Heilman E."/>
            <person name="Heiman D."/>
            <person name="Howarth C."/>
            <person name="Mehta T."/>
            <person name="Neiman D."/>
            <person name="Pearson M."/>
            <person name="Roberts A."/>
            <person name="Saif S."/>
            <person name="Shea T."/>
            <person name="Shenoy N."/>
            <person name="Sisk P."/>
            <person name="Stolte C."/>
            <person name="Sykes S."/>
            <person name="White J."/>
            <person name="Yandava C."/>
            <person name="Burger G."/>
            <person name="Gray M.W."/>
            <person name="Holland P.W.H."/>
            <person name="King N."/>
            <person name="Lang F.B.F."/>
            <person name="Roger A.J."/>
            <person name="Ruiz-Trillo I."/>
            <person name="Haas B."/>
            <person name="Nusbaum C."/>
            <person name="Birren B."/>
        </authorList>
    </citation>
    <scope>NUCLEOTIDE SEQUENCE [LARGE SCALE GENOMIC DNA]</scope>
    <source>
        <strain evidence="2 3">JP610</strain>
    </source>
</reference>
<gene>
    <name evidence="2" type="ORF">SARC_03094</name>
</gene>
<dbReference type="RefSeq" id="XP_014158591.1">
    <property type="nucleotide sequence ID" value="XM_014303116.1"/>
</dbReference>
<feature type="region of interest" description="Disordered" evidence="1">
    <location>
        <begin position="192"/>
        <end position="211"/>
    </location>
</feature>
<organism evidence="2 3">
    <name type="scientific">Sphaeroforma arctica JP610</name>
    <dbReference type="NCBI Taxonomy" id="667725"/>
    <lineage>
        <taxon>Eukaryota</taxon>
        <taxon>Ichthyosporea</taxon>
        <taxon>Ichthyophonida</taxon>
        <taxon>Sphaeroforma</taxon>
    </lineage>
</organism>
<dbReference type="GeneID" id="25903598"/>
<name>A0A0L0G6Y9_9EUKA</name>
<dbReference type="EMBL" id="KQ241747">
    <property type="protein sequence ID" value="KNC84689.1"/>
    <property type="molecule type" value="Genomic_DNA"/>
</dbReference>
<dbReference type="AlphaFoldDB" id="A0A0L0G6Y9"/>
<protein>
    <submittedName>
        <fullName evidence="2">Uncharacterized protein</fullName>
    </submittedName>
</protein>
<sequence length="211" mass="23497">MLAKRLVKMEQFPPPWKFEGKKLFVLAWFDKWHNFFNSPAYRIRASQKDEDQYTVSGYASQVYLKQFTSVTGLCWIYSADYLNYGVGSGTVSQYGIRNPSLYVYNHDAIVLASRLQEVYDCMRTFITTFYGGLNGELLLDDLDKNDLPSAAVVSTTMLTANPGLKHPYAPMGEDSRYGGNFYYTGGKSVSGGNSDTRGGKSGAPVTGAARY</sequence>
<accession>A0A0L0G6Y9</accession>
<evidence type="ECO:0000256" key="1">
    <source>
        <dbReference type="SAM" id="MobiDB-lite"/>
    </source>
</evidence>
<evidence type="ECO:0000313" key="3">
    <source>
        <dbReference type="Proteomes" id="UP000054560"/>
    </source>
</evidence>
<proteinExistence type="predicted"/>
<evidence type="ECO:0000313" key="2">
    <source>
        <dbReference type="EMBL" id="KNC84689.1"/>
    </source>
</evidence>
<dbReference type="Proteomes" id="UP000054560">
    <property type="component" value="Unassembled WGS sequence"/>
</dbReference>
<keyword evidence="3" id="KW-1185">Reference proteome</keyword>